<evidence type="ECO:0000313" key="4">
    <source>
        <dbReference type="EMBL" id="NKZ39481.1"/>
    </source>
</evidence>
<dbReference type="Proteomes" id="UP000541636">
    <property type="component" value="Unassembled WGS sequence"/>
</dbReference>
<organism evidence="4 5">
    <name type="scientific">Oleiagrimonas citrea</name>
    <dbReference type="NCBI Taxonomy" id="1665687"/>
    <lineage>
        <taxon>Bacteria</taxon>
        <taxon>Pseudomonadati</taxon>
        <taxon>Pseudomonadota</taxon>
        <taxon>Gammaproteobacteria</taxon>
        <taxon>Lysobacterales</taxon>
        <taxon>Rhodanobacteraceae</taxon>
        <taxon>Oleiagrimonas</taxon>
    </lineage>
</organism>
<dbReference type="InterPro" id="IPR011042">
    <property type="entry name" value="6-blade_b-propeller_TolB-like"/>
</dbReference>
<gene>
    <name evidence="4" type="ORF">HF690_11030</name>
</gene>
<keyword evidence="1" id="KW-0378">Hydrolase</keyword>
<dbReference type="EMBL" id="JAAZQD010000004">
    <property type="protein sequence ID" value="NKZ39481.1"/>
    <property type="molecule type" value="Genomic_DNA"/>
</dbReference>
<keyword evidence="5" id="KW-1185">Reference proteome</keyword>
<evidence type="ECO:0000256" key="1">
    <source>
        <dbReference type="ARBA" id="ARBA00022801"/>
    </source>
</evidence>
<dbReference type="InterPro" id="IPR001375">
    <property type="entry name" value="Peptidase_S9_cat"/>
</dbReference>
<dbReference type="GO" id="GO:0006508">
    <property type="term" value="P:proteolysis"/>
    <property type="evidence" value="ECO:0007669"/>
    <property type="project" value="InterPro"/>
</dbReference>
<feature type="region of interest" description="Disordered" evidence="2">
    <location>
        <begin position="629"/>
        <end position="649"/>
    </location>
</feature>
<dbReference type="PANTHER" id="PTHR42776">
    <property type="entry name" value="SERINE PEPTIDASE S9 FAMILY MEMBER"/>
    <property type="match status" value="1"/>
</dbReference>
<sequence>MTLSPDGRFVAYLRLQGNERAVWLLPTGGGPARRLLRRADAVQLAFTHDSRHLLLVSSRQVFAISTDDARENGIVTTLGGPAQREWMGVDPRHASAVIVREQVPDAQGGTRWRLVRIGLRGQRTVLDISADRIVDYAFDGKGRLRFMARYRQGAIVILHRDVGGTWHAVRHCRDLRVCNFLSASPDGRSLLLSGNLDGDLIGLERLDAEGHLHTVQRDPHGRADLEWVTLDPDSGRPLITGYRSVHAADYGLTRAMKTQMKRLDRRLHERDLHIDVGRGPHARWLISVRSSRLQGRHWYLYDPRTGSLRRILDFPRLDRDRRPIASVPATATSRKIPFSYRASDGMRLVGFLSLPPGRDPAHVPLVVLAHGGPWNHVRPEFSAYVQLLTDRGYAVFEPDFRGSTGLGRRYMLAAHGDYGNGRVQQDIVDGVHFLLHRHIGDPDRVGIFGASFGGYATLLGMTWQPDLFKVGVAIVPPTDFSWTVRWIARSREALRLSSAIPFVDWMRQLDLDPDDPVRMRRLHEQSPLANARRVRGPLLMMAGGMDRRIALRGVIAYAARLQMLHKDVSLLIDPDAGHVAENDLARQVMGYLILRMLHRHLGGAAPRPPDVEMRTYMQRNLRIAGPGLGSVPGVTGHQDAQSVPVATDP</sequence>
<dbReference type="SUPFAM" id="SSF53474">
    <property type="entry name" value="alpha/beta-Hydrolases"/>
    <property type="match status" value="1"/>
</dbReference>
<name>A0A846ZPW7_9GAMM</name>
<accession>A0A846ZPW7</accession>
<feature type="domain" description="Peptidase S9 prolyl oligopeptidase catalytic" evidence="3">
    <location>
        <begin position="379"/>
        <end position="586"/>
    </location>
</feature>
<dbReference type="PANTHER" id="PTHR42776:SF27">
    <property type="entry name" value="DIPEPTIDYL PEPTIDASE FAMILY MEMBER 6"/>
    <property type="match status" value="1"/>
</dbReference>
<evidence type="ECO:0000259" key="3">
    <source>
        <dbReference type="Pfam" id="PF00326"/>
    </source>
</evidence>
<dbReference type="AlphaFoldDB" id="A0A846ZPW7"/>
<dbReference type="Gene3D" id="3.40.50.1820">
    <property type="entry name" value="alpha/beta hydrolase"/>
    <property type="match status" value="1"/>
</dbReference>
<dbReference type="InterPro" id="IPR029058">
    <property type="entry name" value="AB_hydrolase_fold"/>
</dbReference>
<reference evidence="4 5" key="1">
    <citation type="journal article" date="2017" name="Int. J. Syst. Evol. Microbiol.">
        <title>Oleiagrimonas citrea sp. nov., a marine bacterium isolated from tidal flat sediment and emended description of the genus Oleiagrimonas Fang et al. 2015 and Oleiagrimonas soli.</title>
        <authorList>
            <person name="Yang S.H."/>
            <person name="Seo H.S."/>
            <person name="Seong C.N."/>
            <person name="Kwon K.K."/>
        </authorList>
    </citation>
    <scope>NUCLEOTIDE SEQUENCE [LARGE SCALE GENOMIC DNA]</scope>
    <source>
        <strain evidence="4 5">MEBiC09124</strain>
    </source>
</reference>
<dbReference type="Pfam" id="PF00326">
    <property type="entry name" value="Peptidase_S9"/>
    <property type="match status" value="1"/>
</dbReference>
<protein>
    <submittedName>
        <fullName evidence="4">S9 family peptidase</fullName>
    </submittedName>
</protein>
<proteinExistence type="predicted"/>
<evidence type="ECO:0000256" key="2">
    <source>
        <dbReference type="SAM" id="MobiDB-lite"/>
    </source>
</evidence>
<dbReference type="RefSeq" id="WP_168609473.1">
    <property type="nucleotide sequence ID" value="NZ_JAAZQD010000004.1"/>
</dbReference>
<dbReference type="GO" id="GO:0004252">
    <property type="term" value="F:serine-type endopeptidase activity"/>
    <property type="evidence" value="ECO:0007669"/>
    <property type="project" value="TreeGrafter"/>
</dbReference>
<comment type="caution">
    <text evidence="4">The sequence shown here is derived from an EMBL/GenBank/DDBJ whole genome shotgun (WGS) entry which is preliminary data.</text>
</comment>
<evidence type="ECO:0000313" key="5">
    <source>
        <dbReference type="Proteomes" id="UP000541636"/>
    </source>
</evidence>
<dbReference type="Gene3D" id="2.120.10.30">
    <property type="entry name" value="TolB, C-terminal domain"/>
    <property type="match status" value="1"/>
</dbReference>
<dbReference type="SUPFAM" id="SSF82171">
    <property type="entry name" value="DPP6 N-terminal domain-like"/>
    <property type="match status" value="1"/>
</dbReference>